<keyword evidence="2" id="KW-0238">DNA-binding</keyword>
<comment type="caution">
    <text evidence="5">The sequence shown here is derived from an EMBL/GenBank/DDBJ whole genome shotgun (WGS) entry which is preliminary data.</text>
</comment>
<protein>
    <submittedName>
        <fullName evidence="5">HxlR family transcriptional regulator</fullName>
    </submittedName>
</protein>
<dbReference type="AlphaFoldDB" id="A0A8J3L2K4"/>
<dbReference type="Gene3D" id="1.10.10.10">
    <property type="entry name" value="Winged helix-like DNA-binding domain superfamily/Winged helix DNA-binding domain"/>
    <property type="match status" value="1"/>
</dbReference>
<evidence type="ECO:0000313" key="5">
    <source>
        <dbReference type="EMBL" id="GIG07431.1"/>
    </source>
</evidence>
<dbReference type="InterPro" id="IPR036390">
    <property type="entry name" value="WH_DNA-bd_sf"/>
</dbReference>
<dbReference type="InterPro" id="IPR036388">
    <property type="entry name" value="WH-like_DNA-bd_sf"/>
</dbReference>
<evidence type="ECO:0000313" key="6">
    <source>
        <dbReference type="Proteomes" id="UP000630887"/>
    </source>
</evidence>
<name>A0A8J3L2K4_9ACTN</name>
<evidence type="ECO:0000256" key="2">
    <source>
        <dbReference type="ARBA" id="ARBA00023125"/>
    </source>
</evidence>
<dbReference type="Pfam" id="PF01638">
    <property type="entry name" value="HxlR"/>
    <property type="match status" value="1"/>
</dbReference>
<dbReference type="PANTHER" id="PTHR33204">
    <property type="entry name" value="TRANSCRIPTIONAL REGULATOR, MARR FAMILY"/>
    <property type="match status" value="1"/>
</dbReference>
<accession>A0A8J3L2K4</accession>
<keyword evidence="1" id="KW-0805">Transcription regulation</keyword>
<evidence type="ECO:0000256" key="1">
    <source>
        <dbReference type="ARBA" id="ARBA00023015"/>
    </source>
</evidence>
<proteinExistence type="predicted"/>
<dbReference type="InterPro" id="IPR011991">
    <property type="entry name" value="ArsR-like_HTH"/>
</dbReference>
<dbReference type="GO" id="GO:0003677">
    <property type="term" value="F:DNA binding"/>
    <property type="evidence" value="ECO:0007669"/>
    <property type="project" value="UniProtKB-KW"/>
</dbReference>
<dbReference type="InterPro" id="IPR002577">
    <property type="entry name" value="HTH_HxlR"/>
</dbReference>
<dbReference type="Proteomes" id="UP000630887">
    <property type="component" value="Unassembled WGS sequence"/>
</dbReference>
<gene>
    <name evidence="5" type="ORF">Cco03nite_41310</name>
</gene>
<sequence>MGASYRQFCPVAKAMELLDERWTLLVVRELVAGSRHFNELRRGLPRMSPTLLSKRLQQLVAAGVVERRPTDSEVQYLLTPAGRELEPIVVALGAWGVRWIGELGDQDLDPKLLLWDMRRHVDRATAPGGRTVLRFAFHDVARPLRDWWLVITPEDVDVCDDDPGHEVAVTVTASLRGLIRVWLGEQSWADGLRRGELAIEGPQALRRALPSWFRTNVFATVPRPEPVPEPVGARV</sequence>
<organism evidence="5 6">
    <name type="scientific">Catellatospora coxensis</name>
    <dbReference type="NCBI Taxonomy" id="310354"/>
    <lineage>
        <taxon>Bacteria</taxon>
        <taxon>Bacillati</taxon>
        <taxon>Actinomycetota</taxon>
        <taxon>Actinomycetes</taxon>
        <taxon>Micromonosporales</taxon>
        <taxon>Micromonosporaceae</taxon>
        <taxon>Catellatospora</taxon>
    </lineage>
</organism>
<dbReference type="CDD" id="cd00090">
    <property type="entry name" value="HTH_ARSR"/>
    <property type="match status" value="1"/>
</dbReference>
<dbReference type="EMBL" id="BONI01000034">
    <property type="protein sequence ID" value="GIG07431.1"/>
    <property type="molecule type" value="Genomic_DNA"/>
</dbReference>
<dbReference type="PANTHER" id="PTHR33204:SF18">
    <property type="entry name" value="TRANSCRIPTIONAL REGULATORY PROTEIN"/>
    <property type="match status" value="1"/>
</dbReference>
<evidence type="ECO:0000259" key="4">
    <source>
        <dbReference type="PROSITE" id="PS51118"/>
    </source>
</evidence>
<feature type="domain" description="HTH hxlR-type" evidence="4">
    <location>
        <begin position="9"/>
        <end position="104"/>
    </location>
</feature>
<dbReference type="PROSITE" id="PS51118">
    <property type="entry name" value="HTH_HXLR"/>
    <property type="match status" value="1"/>
</dbReference>
<dbReference type="RefSeq" id="WP_203693772.1">
    <property type="nucleotide sequence ID" value="NZ_BAAALC010000012.1"/>
</dbReference>
<reference evidence="5 6" key="1">
    <citation type="submission" date="2021-01" db="EMBL/GenBank/DDBJ databases">
        <title>Whole genome shotgun sequence of Catellatospora coxensis NBRC 107359.</title>
        <authorList>
            <person name="Komaki H."/>
            <person name="Tamura T."/>
        </authorList>
    </citation>
    <scope>NUCLEOTIDE SEQUENCE [LARGE SCALE GENOMIC DNA]</scope>
    <source>
        <strain evidence="5 6">NBRC 107359</strain>
    </source>
</reference>
<keyword evidence="3" id="KW-0804">Transcription</keyword>
<dbReference type="SUPFAM" id="SSF46785">
    <property type="entry name" value="Winged helix' DNA-binding domain"/>
    <property type="match status" value="1"/>
</dbReference>
<dbReference type="SUPFAM" id="SSF55718">
    <property type="entry name" value="SCP-like"/>
    <property type="match status" value="1"/>
</dbReference>
<keyword evidence="6" id="KW-1185">Reference proteome</keyword>
<dbReference type="InterPro" id="IPR036527">
    <property type="entry name" value="SCP2_sterol-bd_dom_sf"/>
</dbReference>
<evidence type="ECO:0000256" key="3">
    <source>
        <dbReference type="ARBA" id="ARBA00023163"/>
    </source>
</evidence>